<accession>A0ABN8SIE3</accession>
<dbReference type="Pfam" id="PF00270">
    <property type="entry name" value="DEAD"/>
    <property type="match status" value="1"/>
</dbReference>
<dbReference type="InterPro" id="IPR011545">
    <property type="entry name" value="DEAD/DEAH_box_helicase_dom"/>
</dbReference>
<feature type="domain" description="Helicase ATP-binding" evidence="12">
    <location>
        <begin position="41"/>
        <end position="222"/>
    </location>
</feature>
<dbReference type="InterPro" id="IPR027417">
    <property type="entry name" value="P-loop_NTPase"/>
</dbReference>
<sequence>MAEVSDIFLSKDVFEKAVKNALGRVNTSGICNLSQHQSKALFNLVCGKDSFVCLPTGHGKSLIYQLCPVVVKELSSIGLKQFQSDPLVVIVSPLNSLIEDQIGSCGKMGLKACKVDSESLEKLKDSCDFEILYASPEIFDDQEARSLLQQYSARLVGIVIDESHCIVHWGTGNKREQPFRESYGRLGHLRVFTKAPFLCMTATASLKIRSKIIKLLNMRNPKVIRQSPDKKNISYHVEKAKELDETFKWILDLFSSCIAEILKTIIYCRSLKDCGEIYSLFDKIATHSEAPVVSMYHSKTPEQIKQKVLSSLLEEDGDCRIVIATSALGMGVNIPNIRQIIHYGAPSDLESYVQEVGRGGRDGQPCKAILYYRPFHLAHCDEHMRNYLKNTDKKCRRDLLMKYFKEKPNKPNVKHDCCDVCLAACICCLCNALEKPSDVTPPNETVEMATVVRQVQEEDREFLYEMLKDIKINTESSASVLGSAGLVFELGEQVIEAIVSKCEYVFSVSFIMDNFPIFSEEVANEILIIFDEIFNDIDEAEFLSSMDQSVIDDMSFLDVDEQASGCSDGDTYRSDCFTMH</sequence>
<keyword evidence="15" id="KW-1185">Reference proteome</keyword>
<evidence type="ECO:0000256" key="11">
    <source>
        <dbReference type="ARBA" id="ARBA00044542"/>
    </source>
</evidence>
<evidence type="ECO:0000313" key="14">
    <source>
        <dbReference type="EMBL" id="CAH3190676.1"/>
    </source>
</evidence>
<evidence type="ECO:0000259" key="12">
    <source>
        <dbReference type="PROSITE" id="PS51192"/>
    </source>
</evidence>
<evidence type="ECO:0000256" key="6">
    <source>
        <dbReference type="ARBA" id="ARBA00023125"/>
    </source>
</evidence>
<comment type="caution">
    <text evidence="14">The sequence shown here is derived from an EMBL/GenBank/DDBJ whole genome shotgun (WGS) entry which is preliminary data.</text>
</comment>
<feature type="domain" description="Helicase C-terminal" evidence="13">
    <location>
        <begin position="249"/>
        <end position="412"/>
    </location>
</feature>
<dbReference type="NCBIfam" id="TIGR00614">
    <property type="entry name" value="recQ_fam"/>
    <property type="match status" value="1"/>
</dbReference>
<dbReference type="PANTHER" id="PTHR13710">
    <property type="entry name" value="DNA HELICASE RECQ FAMILY MEMBER"/>
    <property type="match status" value="1"/>
</dbReference>
<dbReference type="Pfam" id="PF00271">
    <property type="entry name" value="Helicase_C"/>
    <property type="match status" value="1"/>
</dbReference>
<evidence type="ECO:0000256" key="4">
    <source>
        <dbReference type="ARBA" id="ARBA00022806"/>
    </source>
</evidence>
<evidence type="ECO:0000256" key="2">
    <source>
        <dbReference type="ARBA" id="ARBA00022741"/>
    </source>
</evidence>
<proteinExistence type="inferred from homology"/>
<dbReference type="InterPro" id="IPR001650">
    <property type="entry name" value="Helicase_C-like"/>
</dbReference>
<reference evidence="14 15" key="1">
    <citation type="submission" date="2022-05" db="EMBL/GenBank/DDBJ databases">
        <authorList>
            <consortium name="Genoscope - CEA"/>
            <person name="William W."/>
        </authorList>
    </citation>
    <scope>NUCLEOTIDE SEQUENCE [LARGE SCALE GENOMIC DNA]</scope>
</reference>
<comment type="similarity">
    <text evidence="1">Belongs to the helicase family. RecQ subfamily.</text>
</comment>
<evidence type="ECO:0000256" key="7">
    <source>
        <dbReference type="ARBA" id="ARBA00023235"/>
    </source>
</evidence>
<keyword evidence="4" id="KW-0347">Helicase</keyword>
<keyword evidence="6" id="KW-0238">DNA-binding</keyword>
<dbReference type="Proteomes" id="UP001159427">
    <property type="component" value="Unassembled WGS sequence"/>
</dbReference>
<keyword evidence="7" id="KW-0413">Isomerase</keyword>
<evidence type="ECO:0000256" key="8">
    <source>
        <dbReference type="ARBA" id="ARBA00023242"/>
    </source>
</evidence>
<gene>
    <name evidence="14" type="ORF">PEVE_00020710</name>
</gene>
<keyword evidence="2" id="KW-0547">Nucleotide-binding</keyword>
<dbReference type="EC" id="5.6.2.4" evidence="10"/>
<dbReference type="EMBL" id="CALNXI010002779">
    <property type="protein sequence ID" value="CAH3190676.1"/>
    <property type="molecule type" value="Genomic_DNA"/>
</dbReference>
<evidence type="ECO:0000256" key="5">
    <source>
        <dbReference type="ARBA" id="ARBA00022840"/>
    </source>
</evidence>
<protein>
    <recommendedName>
        <fullName evidence="10">DNA 3'-5' helicase</fullName>
        <ecNumber evidence="10">5.6.2.4</ecNumber>
    </recommendedName>
    <alternativeName>
        <fullName evidence="11">DNA 3'-5' helicase BLM</fullName>
    </alternativeName>
</protein>
<dbReference type="PROSITE" id="PS51192">
    <property type="entry name" value="HELICASE_ATP_BIND_1"/>
    <property type="match status" value="1"/>
</dbReference>
<evidence type="ECO:0000256" key="10">
    <source>
        <dbReference type="ARBA" id="ARBA00034808"/>
    </source>
</evidence>
<keyword evidence="5" id="KW-0067">ATP-binding</keyword>
<dbReference type="PROSITE" id="PS51194">
    <property type="entry name" value="HELICASE_CTER"/>
    <property type="match status" value="1"/>
</dbReference>
<dbReference type="SUPFAM" id="SSF52540">
    <property type="entry name" value="P-loop containing nucleoside triphosphate hydrolases"/>
    <property type="match status" value="1"/>
</dbReference>
<evidence type="ECO:0000256" key="3">
    <source>
        <dbReference type="ARBA" id="ARBA00022801"/>
    </source>
</evidence>
<evidence type="ECO:0000313" key="15">
    <source>
        <dbReference type="Proteomes" id="UP001159427"/>
    </source>
</evidence>
<dbReference type="PANTHER" id="PTHR13710:SF153">
    <property type="entry name" value="RECQ-LIKE DNA HELICASE BLM"/>
    <property type="match status" value="1"/>
</dbReference>
<dbReference type="InterPro" id="IPR004589">
    <property type="entry name" value="DNA_helicase_ATP-dep_RecQ"/>
</dbReference>
<evidence type="ECO:0000259" key="13">
    <source>
        <dbReference type="PROSITE" id="PS51194"/>
    </source>
</evidence>
<evidence type="ECO:0000256" key="9">
    <source>
        <dbReference type="ARBA" id="ARBA00034617"/>
    </source>
</evidence>
<organism evidence="14 15">
    <name type="scientific">Porites evermanni</name>
    <dbReference type="NCBI Taxonomy" id="104178"/>
    <lineage>
        <taxon>Eukaryota</taxon>
        <taxon>Metazoa</taxon>
        <taxon>Cnidaria</taxon>
        <taxon>Anthozoa</taxon>
        <taxon>Hexacorallia</taxon>
        <taxon>Scleractinia</taxon>
        <taxon>Fungiina</taxon>
        <taxon>Poritidae</taxon>
        <taxon>Porites</taxon>
    </lineage>
</organism>
<dbReference type="SMART" id="SM00487">
    <property type="entry name" value="DEXDc"/>
    <property type="match status" value="1"/>
</dbReference>
<evidence type="ECO:0000256" key="1">
    <source>
        <dbReference type="ARBA" id="ARBA00005446"/>
    </source>
</evidence>
<keyword evidence="3" id="KW-0378">Hydrolase</keyword>
<dbReference type="InterPro" id="IPR014001">
    <property type="entry name" value="Helicase_ATP-bd"/>
</dbReference>
<dbReference type="SMART" id="SM00490">
    <property type="entry name" value="HELICc"/>
    <property type="match status" value="1"/>
</dbReference>
<name>A0ABN8SIE3_9CNID</name>
<comment type="catalytic activity">
    <reaction evidence="9">
        <text>Couples ATP hydrolysis with the unwinding of duplex DNA by translocating in the 3'-5' direction.</text>
        <dbReference type="EC" id="5.6.2.4"/>
    </reaction>
</comment>
<keyword evidence="8" id="KW-0539">Nucleus</keyword>
<dbReference type="Gene3D" id="3.40.50.300">
    <property type="entry name" value="P-loop containing nucleotide triphosphate hydrolases"/>
    <property type="match status" value="2"/>
</dbReference>